<evidence type="ECO:0000313" key="2">
    <source>
        <dbReference type="EMBL" id="CAB5055775.1"/>
    </source>
</evidence>
<protein>
    <submittedName>
        <fullName evidence="2">Unannotated protein</fullName>
    </submittedName>
</protein>
<gene>
    <name evidence="2" type="ORF">UFOPK4293_01410</name>
</gene>
<sequence>MPMQPPVLGRAYSLLITTKYGEVEVTDETLASTVFTPIPIIAQVVVGSNVTTRPLVPNEVSTTSDEPDDLSPTRTEDE</sequence>
<dbReference type="AlphaFoldDB" id="A0A6J7TQM0"/>
<proteinExistence type="predicted"/>
<feature type="region of interest" description="Disordered" evidence="1">
    <location>
        <begin position="53"/>
        <end position="78"/>
    </location>
</feature>
<dbReference type="EMBL" id="CAFBQH010000107">
    <property type="protein sequence ID" value="CAB5055775.1"/>
    <property type="molecule type" value="Genomic_DNA"/>
</dbReference>
<accession>A0A6J7TQM0</accession>
<name>A0A6J7TQM0_9ZZZZ</name>
<reference evidence="2" key="1">
    <citation type="submission" date="2020-05" db="EMBL/GenBank/DDBJ databases">
        <authorList>
            <person name="Chiriac C."/>
            <person name="Salcher M."/>
            <person name="Ghai R."/>
            <person name="Kavagutti S V."/>
        </authorList>
    </citation>
    <scope>NUCLEOTIDE SEQUENCE</scope>
</reference>
<evidence type="ECO:0000256" key="1">
    <source>
        <dbReference type="SAM" id="MobiDB-lite"/>
    </source>
</evidence>
<organism evidence="2">
    <name type="scientific">freshwater metagenome</name>
    <dbReference type="NCBI Taxonomy" id="449393"/>
    <lineage>
        <taxon>unclassified sequences</taxon>
        <taxon>metagenomes</taxon>
        <taxon>ecological metagenomes</taxon>
    </lineage>
</organism>